<dbReference type="EMBL" id="DS989841">
    <property type="protein sequence ID" value="EDX78592.1"/>
    <property type="molecule type" value="Genomic_DNA"/>
</dbReference>
<protein>
    <submittedName>
        <fullName evidence="1">Uncharacterized protein</fullName>
    </submittedName>
</protein>
<dbReference type="STRING" id="118168.MC7420_7245"/>
<keyword evidence="2" id="KW-1185">Reference proteome</keyword>
<evidence type="ECO:0000313" key="2">
    <source>
        <dbReference type="Proteomes" id="UP000003835"/>
    </source>
</evidence>
<dbReference type="Proteomes" id="UP000003835">
    <property type="component" value="Unassembled WGS sequence"/>
</dbReference>
<organism evidence="1 2">
    <name type="scientific">Coleofasciculus chthonoplastes PCC 7420</name>
    <dbReference type="NCBI Taxonomy" id="118168"/>
    <lineage>
        <taxon>Bacteria</taxon>
        <taxon>Bacillati</taxon>
        <taxon>Cyanobacteriota</taxon>
        <taxon>Cyanophyceae</taxon>
        <taxon>Coleofasciculales</taxon>
        <taxon>Coleofasciculaceae</taxon>
        <taxon>Coleofasciculus</taxon>
    </lineage>
</organism>
<accession>B4VH79</accession>
<evidence type="ECO:0000313" key="1">
    <source>
        <dbReference type="EMBL" id="EDX78592.1"/>
    </source>
</evidence>
<dbReference type="AlphaFoldDB" id="B4VH79"/>
<gene>
    <name evidence="1" type="ORF">MC7420_7245</name>
</gene>
<reference evidence="1 2" key="1">
    <citation type="submission" date="2008-07" db="EMBL/GenBank/DDBJ databases">
        <authorList>
            <person name="Tandeau de Marsac N."/>
            <person name="Ferriera S."/>
            <person name="Johnson J."/>
            <person name="Kravitz S."/>
            <person name="Beeson K."/>
            <person name="Sutton G."/>
            <person name="Rogers Y.-H."/>
            <person name="Friedman R."/>
            <person name="Frazier M."/>
            <person name="Venter J.C."/>
        </authorList>
    </citation>
    <scope>NUCLEOTIDE SEQUENCE [LARGE SCALE GENOMIC DNA]</scope>
    <source>
        <strain evidence="1 2">PCC 7420</strain>
    </source>
</reference>
<name>B4VH79_9CYAN</name>
<dbReference type="HOGENOM" id="CLU_2192514_0_0_3"/>
<proteinExistence type="predicted"/>
<sequence>MYNYAKYEGDTIKQYSIYATLDDSTEVRIQPEDLGINYWVFMYGLKESLRLEKKEMIMNFVQLYESRHHTKIINLRLYNYPLVLLKDEVIEAEAQLVKQYPITELRKK</sequence>